<dbReference type="GO" id="GO:0004180">
    <property type="term" value="F:carboxypeptidase activity"/>
    <property type="evidence" value="ECO:0007669"/>
    <property type="project" value="UniProtKB-KW"/>
</dbReference>
<keyword evidence="1" id="KW-0121">Carboxypeptidase</keyword>
<dbReference type="OrthoDB" id="1116396at2"/>
<dbReference type="InterPro" id="IPR008969">
    <property type="entry name" value="CarboxyPept-like_regulatory"/>
</dbReference>
<reference evidence="1 2" key="1">
    <citation type="submission" date="2018-07" db="EMBL/GenBank/DDBJ databases">
        <title>Draft genome sequence of Ancylomarina sp. M1P.</title>
        <authorList>
            <person name="Yadav S."/>
            <person name="Villanueva L."/>
            <person name="Damste J.S.S."/>
        </authorList>
    </citation>
    <scope>NUCLEOTIDE SEQUENCE [LARGE SCALE GENOMIC DNA]</scope>
    <source>
        <strain evidence="1 2">M1P</strain>
    </source>
</reference>
<dbReference type="SUPFAM" id="SSF49464">
    <property type="entry name" value="Carboxypeptidase regulatory domain-like"/>
    <property type="match status" value="1"/>
</dbReference>
<evidence type="ECO:0000313" key="1">
    <source>
        <dbReference type="EMBL" id="RRG23014.1"/>
    </source>
</evidence>
<keyword evidence="1" id="KW-0378">Hydrolase</keyword>
<evidence type="ECO:0000313" key="2">
    <source>
        <dbReference type="Proteomes" id="UP000285794"/>
    </source>
</evidence>
<dbReference type="AlphaFoldDB" id="A0A425Y423"/>
<dbReference type="Proteomes" id="UP000285794">
    <property type="component" value="Unassembled WGS sequence"/>
</dbReference>
<dbReference type="EMBL" id="QQWG01000004">
    <property type="protein sequence ID" value="RRG23014.1"/>
    <property type="molecule type" value="Genomic_DNA"/>
</dbReference>
<dbReference type="Gene3D" id="2.60.40.1120">
    <property type="entry name" value="Carboxypeptidase-like, regulatory domain"/>
    <property type="match status" value="1"/>
</dbReference>
<sequence>MNKKYLPTQNMLFQFNDFVTANREKLESNPLLWALIQKILAKGIEFNEAIAVQSINYGGYAIAKRQKKENLADSLINILNLFYNDCLQNNKMDDIENFKSTEGKLLSMSFSGLLNYAEKTVTYCDKHSQELAAAGITEAMLTSLKDAVREMQTYMPLPQEMIKKREEATKAIIKKAKEIDSLQIDRLNKLMESFFKLSDPTLYSAYQQAVRRERAASRKLALIGSVKDKRTNKPIANAQVLIPQAEIDHIIRGDKGGFRIPSLEAGTYPVEFRAVNYKSQRITLVHNYGETDRLDIVLEPEFIPQNI</sequence>
<keyword evidence="1" id="KW-0645">Protease</keyword>
<comment type="caution">
    <text evidence="1">The sequence shown here is derived from an EMBL/GenBank/DDBJ whole genome shotgun (WGS) entry which is preliminary data.</text>
</comment>
<organism evidence="1 2">
    <name type="scientific">Ancylomarina euxinus</name>
    <dbReference type="NCBI Taxonomy" id="2283627"/>
    <lineage>
        <taxon>Bacteria</taxon>
        <taxon>Pseudomonadati</taxon>
        <taxon>Bacteroidota</taxon>
        <taxon>Bacteroidia</taxon>
        <taxon>Marinilabiliales</taxon>
        <taxon>Marinifilaceae</taxon>
        <taxon>Ancylomarina</taxon>
    </lineage>
</organism>
<dbReference type="RefSeq" id="WP_125030014.1">
    <property type="nucleotide sequence ID" value="NZ_JAPXVP010000004.1"/>
</dbReference>
<proteinExistence type="predicted"/>
<keyword evidence="2" id="KW-1185">Reference proteome</keyword>
<dbReference type="Pfam" id="PF13620">
    <property type="entry name" value="CarboxypepD_reg"/>
    <property type="match status" value="1"/>
</dbReference>
<name>A0A425Y423_9BACT</name>
<protein>
    <submittedName>
        <fullName evidence="1">Carboxypeptidase regulatory-like domain-containing protein</fullName>
    </submittedName>
</protein>
<gene>
    <name evidence="1" type="ORF">DWB61_06135</name>
</gene>
<accession>A0A425Y423</accession>